<organism evidence="18 19">
    <name type="scientific">Pythium oligandrum</name>
    <name type="common">Mycoparasitic fungus</name>
    <dbReference type="NCBI Taxonomy" id="41045"/>
    <lineage>
        <taxon>Eukaryota</taxon>
        <taxon>Sar</taxon>
        <taxon>Stramenopiles</taxon>
        <taxon>Oomycota</taxon>
        <taxon>Peronosporomycetes</taxon>
        <taxon>Pythiales</taxon>
        <taxon>Pythiaceae</taxon>
        <taxon>Pythium</taxon>
    </lineage>
</organism>
<evidence type="ECO:0000256" key="10">
    <source>
        <dbReference type="ARBA" id="ARBA00023180"/>
    </source>
</evidence>
<dbReference type="Gene3D" id="3.40.50.1240">
    <property type="entry name" value="Phosphoglycerate mutase-like"/>
    <property type="match status" value="1"/>
</dbReference>
<dbReference type="GO" id="GO:0034417">
    <property type="term" value="F:bisphosphoglycerate 3-phosphatase activity"/>
    <property type="evidence" value="ECO:0007669"/>
    <property type="project" value="UniProtKB-EC"/>
</dbReference>
<dbReference type="PANTHER" id="PTHR20963:SF8">
    <property type="entry name" value="MULTIPLE INOSITOL POLYPHOSPHATE PHOSPHATASE 1"/>
    <property type="match status" value="1"/>
</dbReference>
<dbReference type="GO" id="GO:0052745">
    <property type="term" value="F:inositol phosphate phosphatase activity"/>
    <property type="evidence" value="ECO:0007669"/>
    <property type="project" value="TreeGrafter"/>
</dbReference>
<dbReference type="OrthoDB" id="6509975at2759"/>
<evidence type="ECO:0000256" key="1">
    <source>
        <dbReference type="ARBA" id="ARBA00004236"/>
    </source>
</evidence>
<evidence type="ECO:0000256" key="12">
    <source>
        <dbReference type="ARBA" id="ARBA00043668"/>
    </source>
</evidence>
<evidence type="ECO:0000256" key="8">
    <source>
        <dbReference type="ARBA" id="ARBA00022801"/>
    </source>
</evidence>
<sequence length="435" mass="49548">MWGRFTLLALLLALVGSVDAQIGKMPSHLIRPASPRDPLFDLETTMASKTAFWDLRTDKRQVSVSSTPQVVRHGTSYPNKSDMKDIQALLTKLQSFSNVPSWLKDYKLPYDLSVEEMLSPSGFTDLQSFGMRTRKTLNSAIPMSFSSDKFVLQHTYKSRTKFSAMAFASTFFDNALDVTYDAHSGASDRLLRFFDECPRYLRDVFNDDNAVVEMTRFASRNLTDDIETLRAKLNLPVTAYLTASDVQMAYSACAFGLALNKRRDNWCTLMTEKLVKDVEFGEDLESFCEESYVNPVNYEIAAVLLKDIYQNMKDLIDRKSSVVGNFRFAHGETTMPLLTLLGLVDKTKLTADMQPSEVDARKFRTSRLALFIANIDFRLYRRKIGSPVAYFVQVRVNEQPVVVPGCEDSFCDIRTFESIFKTYLTTFNFDNYCTI</sequence>
<dbReference type="SUPFAM" id="SSF53254">
    <property type="entry name" value="Phosphoglycerate mutase-like"/>
    <property type="match status" value="1"/>
</dbReference>
<evidence type="ECO:0000256" key="7">
    <source>
        <dbReference type="ARBA" id="ARBA00022729"/>
    </source>
</evidence>
<evidence type="ECO:0000313" key="19">
    <source>
        <dbReference type="Proteomes" id="UP000794436"/>
    </source>
</evidence>
<evidence type="ECO:0000256" key="17">
    <source>
        <dbReference type="SAM" id="SignalP"/>
    </source>
</evidence>
<evidence type="ECO:0000256" key="14">
    <source>
        <dbReference type="ARBA" id="ARBA00043691"/>
    </source>
</evidence>
<dbReference type="EMBL" id="SPLM01000110">
    <property type="protein sequence ID" value="TMW59185.1"/>
    <property type="molecule type" value="Genomic_DNA"/>
</dbReference>
<comment type="catalytic activity">
    <reaction evidence="12">
        <text>1D-myo-inositol 1,2,5,6-tetrakisphosphate + H2O = 1D-myo-inositol 1,2,6-trisphosphate + phosphate</text>
        <dbReference type="Rhea" id="RHEA:77119"/>
        <dbReference type="ChEBI" id="CHEBI:15377"/>
        <dbReference type="ChEBI" id="CHEBI:43474"/>
        <dbReference type="ChEBI" id="CHEBI:195535"/>
        <dbReference type="ChEBI" id="CHEBI:195537"/>
        <dbReference type="EC" id="3.1.3.62"/>
    </reaction>
    <physiologicalReaction direction="left-to-right" evidence="12">
        <dbReference type="Rhea" id="RHEA:77120"/>
    </physiologicalReaction>
</comment>
<reference evidence="18" key="1">
    <citation type="submission" date="2019-03" db="EMBL/GenBank/DDBJ databases">
        <title>Long read genome sequence of the mycoparasitic Pythium oligandrum ATCC 38472 isolated from sugarbeet rhizosphere.</title>
        <authorList>
            <person name="Gaulin E."/>
        </authorList>
    </citation>
    <scope>NUCLEOTIDE SEQUENCE</scope>
    <source>
        <strain evidence="18">ATCC 38472_TT</strain>
    </source>
</reference>
<evidence type="ECO:0000256" key="11">
    <source>
        <dbReference type="ARBA" id="ARBA00031642"/>
    </source>
</evidence>
<keyword evidence="8" id="KW-0378">Hydrolase</keyword>
<comment type="similarity">
    <text evidence="2">Belongs to the histidine acid phosphatase family. MINPP1 subfamily.</text>
</comment>
<comment type="caution">
    <text evidence="18">The sequence shown here is derived from an EMBL/GenBank/DDBJ whole genome shotgun (WGS) entry which is preliminary data.</text>
</comment>
<feature type="signal peptide" evidence="17">
    <location>
        <begin position="1"/>
        <end position="20"/>
    </location>
</feature>
<comment type="subcellular location">
    <subcellularLocation>
        <location evidence="1">Cell membrane</location>
    </subcellularLocation>
</comment>
<evidence type="ECO:0000256" key="15">
    <source>
        <dbReference type="ARBA" id="ARBA00043832"/>
    </source>
</evidence>
<dbReference type="InterPro" id="IPR016274">
    <property type="entry name" value="Histidine_acid_Pase_euk"/>
</dbReference>
<dbReference type="EC" id="3.1.3.80" evidence="3"/>
<feature type="chain" id="PRO_5035427880" description="Multiple inositol polyphosphate phosphatase 1" evidence="17">
    <location>
        <begin position="21"/>
        <end position="435"/>
    </location>
</feature>
<dbReference type="CDD" id="cd07061">
    <property type="entry name" value="HP_HAP_like"/>
    <property type="match status" value="1"/>
</dbReference>
<keyword evidence="7 17" id="KW-0732">Signal</keyword>
<name>A0A8K1C9W6_PYTOL</name>
<feature type="disulfide bond" evidence="16">
    <location>
        <begin position="253"/>
        <end position="267"/>
    </location>
</feature>
<proteinExistence type="inferred from homology"/>
<keyword evidence="9" id="KW-0472">Membrane</keyword>
<dbReference type="Pfam" id="PF00328">
    <property type="entry name" value="His_Phos_2"/>
    <property type="match status" value="1"/>
</dbReference>
<keyword evidence="6" id="KW-1003">Cell membrane</keyword>
<accession>A0A8K1C9W6</accession>
<comment type="catalytic activity">
    <reaction evidence="13">
        <text>1D-myo-inositol 1,2,4,5,6-pentakisphosphate + H2O = 1D-myo-inositol 1,2,5,6-tetrakisphosphate + phosphate</text>
        <dbReference type="Rhea" id="RHEA:77115"/>
        <dbReference type="ChEBI" id="CHEBI:15377"/>
        <dbReference type="ChEBI" id="CHEBI:43474"/>
        <dbReference type="ChEBI" id="CHEBI:57798"/>
        <dbReference type="ChEBI" id="CHEBI:195535"/>
        <dbReference type="EC" id="3.1.3.62"/>
    </reaction>
    <physiologicalReaction direction="left-to-right" evidence="13">
        <dbReference type="Rhea" id="RHEA:77116"/>
    </physiologicalReaction>
</comment>
<dbReference type="AlphaFoldDB" id="A0A8K1C9W6"/>
<dbReference type="InterPro" id="IPR000560">
    <property type="entry name" value="His_Pase_clade-2"/>
</dbReference>
<dbReference type="EC" id="3.1.3.62" evidence="4"/>
<evidence type="ECO:0000256" key="5">
    <source>
        <dbReference type="ARBA" id="ARBA00018097"/>
    </source>
</evidence>
<evidence type="ECO:0000313" key="18">
    <source>
        <dbReference type="EMBL" id="TMW59185.1"/>
    </source>
</evidence>
<evidence type="ECO:0000256" key="9">
    <source>
        <dbReference type="ARBA" id="ARBA00023136"/>
    </source>
</evidence>
<comment type="catalytic activity">
    <reaction evidence="14">
        <text>1D-myo-inositol hexakisphosphate + H2O = 1D-myo-inositol 1,2,4,5,6-pentakisphosphate + phosphate</text>
        <dbReference type="Rhea" id="RHEA:16989"/>
        <dbReference type="ChEBI" id="CHEBI:15377"/>
        <dbReference type="ChEBI" id="CHEBI:43474"/>
        <dbReference type="ChEBI" id="CHEBI:57798"/>
        <dbReference type="ChEBI" id="CHEBI:58130"/>
        <dbReference type="EC" id="3.1.3.62"/>
    </reaction>
    <physiologicalReaction direction="left-to-right" evidence="14">
        <dbReference type="Rhea" id="RHEA:16990"/>
    </physiologicalReaction>
</comment>
<dbReference type="PIRSF" id="PIRSF000894">
    <property type="entry name" value="Acid_phosphatase"/>
    <property type="match status" value="1"/>
</dbReference>
<gene>
    <name evidence="18" type="ORF">Poli38472_007330</name>
</gene>
<protein>
    <recommendedName>
        <fullName evidence="5">Multiple inositol polyphosphate phosphatase 1</fullName>
        <ecNumber evidence="4">3.1.3.62</ecNumber>
        <ecNumber evidence="3">3.1.3.80</ecNumber>
    </recommendedName>
    <alternativeName>
        <fullName evidence="11">2,3-bisphosphoglycerate 3-phosphatase</fullName>
    </alternativeName>
</protein>
<dbReference type="PANTHER" id="PTHR20963">
    <property type="entry name" value="MULTIPLE INOSITOL POLYPHOSPHATE PHOSPHATASE-RELATED"/>
    <property type="match status" value="1"/>
</dbReference>
<evidence type="ECO:0000256" key="2">
    <source>
        <dbReference type="ARBA" id="ARBA00008422"/>
    </source>
</evidence>
<comment type="catalytic activity">
    <reaction evidence="15">
        <text>(2R)-2,3-bisphosphoglycerate + H2O = (2R)-2-phosphoglycerate + phosphate</text>
        <dbReference type="Rhea" id="RHEA:27381"/>
        <dbReference type="ChEBI" id="CHEBI:15377"/>
        <dbReference type="ChEBI" id="CHEBI:43474"/>
        <dbReference type="ChEBI" id="CHEBI:58248"/>
        <dbReference type="ChEBI" id="CHEBI:58289"/>
        <dbReference type="EC" id="3.1.3.80"/>
    </reaction>
    <physiologicalReaction direction="left-to-right" evidence="15">
        <dbReference type="Rhea" id="RHEA:27382"/>
    </physiologicalReaction>
</comment>
<keyword evidence="16" id="KW-1015">Disulfide bond</keyword>
<evidence type="ECO:0000256" key="3">
    <source>
        <dbReference type="ARBA" id="ARBA00012976"/>
    </source>
</evidence>
<evidence type="ECO:0000256" key="4">
    <source>
        <dbReference type="ARBA" id="ARBA00013040"/>
    </source>
</evidence>
<dbReference type="Proteomes" id="UP000794436">
    <property type="component" value="Unassembled WGS sequence"/>
</dbReference>
<feature type="disulfide bond" evidence="16">
    <location>
        <begin position="406"/>
        <end position="411"/>
    </location>
</feature>
<keyword evidence="19" id="KW-1185">Reference proteome</keyword>
<dbReference type="GO" id="GO:0005886">
    <property type="term" value="C:plasma membrane"/>
    <property type="evidence" value="ECO:0007669"/>
    <property type="project" value="UniProtKB-SubCell"/>
</dbReference>
<keyword evidence="10" id="KW-0325">Glycoprotein</keyword>
<dbReference type="GO" id="GO:0003993">
    <property type="term" value="F:acid phosphatase activity"/>
    <property type="evidence" value="ECO:0007669"/>
    <property type="project" value="TreeGrafter"/>
</dbReference>
<dbReference type="InterPro" id="IPR029033">
    <property type="entry name" value="His_PPase_superfam"/>
</dbReference>
<evidence type="ECO:0000256" key="13">
    <source>
        <dbReference type="ARBA" id="ARBA00043671"/>
    </source>
</evidence>
<evidence type="ECO:0000256" key="16">
    <source>
        <dbReference type="PIRSR" id="PIRSR000894-2"/>
    </source>
</evidence>
<evidence type="ECO:0000256" key="6">
    <source>
        <dbReference type="ARBA" id="ARBA00022475"/>
    </source>
</evidence>